<evidence type="ECO:0000313" key="2">
    <source>
        <dbReference type="EMBL" id="KAE8977523.1"/>
    </source>
</evidence>
<evidence type="ECO:0000313" key="4">
    <source>
        <dbReference type="EMBL" id="KAE9335941.1"/>
    </source>
</evidence>
<dbReference type="EMBL" id="QXFU01003193">
    <property type="protein sequence ID" value="KAE8977523.1"/>
    <property type="molecule type" value="Genomic_DNA"/>
</dbReference>
<evidence type="ECO:0000256" key="1">
    <source>
        <dbReference type="SAM" id="MobiDB-lite"/>
    </source>
</evidence>
<dbReference type="Proteomes" id="UP000434957">
    <property type="component" value="Unassembled WGS sequence"/>
</dbReference>
<dbReference type="Proteomes" id="UP000429607">
    <property type="component" value="Unassembled WGS sequence"/>
</dbReference>
<organism evidence="2 7">
    <name type="scientific">Phytophthora rubi</name>
    <dbReference type="NCBI Taxonomy" id="129364"/>
    <lineage>
        <taxon>Eukaryota</taxon>
        <taxon>Sar</taxon>
        <taxon>Stramenopiles</taxon>
        <taxon>Oomycota</taxon>
        <taxon>Peronosporomycetes</taxon>
        <taxon>Peronosporales</taxon>
        <taxon>Peronosporaceae</taxon>
        <taxon>Phytophthora</taxon>
    </lineage>
</organism>
<feature type="region of interest" description="Disordered" evidence="1">
    <location>
        <begin position="60"/>
        <end position="106"/>
    </location>
</feature>
<evidence type="ECO:0000313" key="5">
    <source>
        <dbReference type="Proteomes" id="UP000429607"/>
    </source>
</evidence>
<keyword evidence="6" id="KW-1185">Reference proteome</keyword>
<comment type="caution">
    <text evidence="2">The sequence shown here is derived from an EMBL/GenBank/DDBJ whole genome shotgun (WGS) entry which is preliminary data.</text>
</comment>
<evidence type="ECO:0000313" key="6">
    <source>
        <dbReference type="Proteomes" id="UP000434957"/>
    </source>
</evidence>
<dbReference type="EMBL" id="QXFV01003190">
    <property type="protein sequence ID" value="KAE8979074.1"/>
    <property type="molecule type" value="Genomic_DNA"/>
</dbReference>
<proteinExistence type="predicted"/>
<name>A0A6A3ICH7_9STRA</name>
<sequence>MMAHGHRGVLGCRLLQSFRRDLTSWTARSVTRWWCCCRRLDFSSARRSSADASAKLLSPSHRLMRSAKRPREAQSEAIHPMVCSNAQGRNTTTTGDVTTDKIKMGP</sequence>
<reference evidence="5 7" key="1">
    <citation type="submission" date="2018-09" db="EMBL/GenBank/DDBJ databases">
        <title>Genomic investigation of the strawberry pathogen Phytophthora fragariae indicates pathogenicity is determined by transcriptional variation in three key races.</title>
        <authorList>
            <person name="Adams T.M."/>
            <person name="Armitage A.D."/>
            <person name="Sobczyk M.K."/>
            <person name="Bates H.J."/>
            <person name="Dunwell J.M."/>
            <person name="Nellist C.F."/>
            <person name="Harrison R.J."/>
        </authorList>
    </citation>
    <scope>NUCLEOTIDE SEQUENCE [LARGE SCALE GENOMIC DNA]</scope>
    <source>
        <strain evidence="3 5">SCRP249</strain>
        <strain evidence="2 7">SCRP324</strain>
        <strain evidence="4 6">SCRP333</strain>
    </source>
</reference>
<dbReference type="Proteomes" id="UP000435112">
    <property type="component" value="Unassembled WGS sequence"/>
</dbReference>
<evidence type="ECO:0000313" key="7">
    <source>
        <dbReference type="Proteomes" id="UP000435112"/>
    </source>
</evidence>
<dbReference type="EMBL" id="QXFT01000780">
    <property type="protein sequence ID" value="KAE9335941.1"/>
    <property type="molecule type" value="Genomic_DNA"/>
</dbReference>
<protein>
    <submittedName>
        <fullName evidence="2">Uncharacterized protein</fullName>
    </submittedName>
</protein>
<dbReference type="AlphaFoldDB" id="A0A6A3ICH7"/>
<evidence type="ECO:0000313" key="3">
    <source>
        <dbReference type="EMBL" id="KAE8979074.1"/>
    </source>
</evidence>
<accession>A0A6A3ICH7</accession>
<gene>
    <name evidence="3" type="ORF">PR001_g24660</name>
    <name evidence="2" type="ORF">PR002_g24990</name>
    <name evidence="4" type="ORF">PR003_g12756</name>
</gene>